<feature type="region of interest" description="Disordered" evidence="2">
    <location>
        <begin position="104"/>
        <end position="133"/>
    </location>
</feature>
<reference evidence="5" key="2">
    <citation type="submission" date="2020-05" db="UniProtKB">
        <authorList>
            <consortium name="EnsemblMetazoa"/>
        </authorList>
    </citation>
    <scope>IDENTIFICATION</scope>
</reference>
<feature type="compositionally biased region" description="Basic and acidic residues" evidence="2">
    <location>
        <begin position="66"/>
        <end position="80"/>
    </location>
</feature>
<dbReference type="GO" id="GO:0070898">
    <property type="term" value="P:RNA polymerase III preinitiation complex assembly"/>
    <property type="evidence" value="ECO:0007669"/>
    <property type="project" value="TreeGrafter"/>
</dbReference>
<dbReference type="VEuPathDB" id="VectorBase:ASIC005289"/>
<feature type="compositionally biased region" description="Basic residues" evidence="2">
    <location>
        <begin position="527"/>
        <end position="547"/>
    </location>
</feature>
<evidence type="ECO:0000313" key="5">
    <source>
        <dbReference type="EnsemblMetazoa" id="ASIC005289-PA"/>
    </source>
</evidence>
<reference evidence="4 6" key="1">
    <citation type="journal article" date="2014" name="BMC Genomics">
        <title>Genome sequence of Anopheles sinensis provides insight into genetics basis of mosquito competence for malaria parasites.</title>
        <authorList>
            <person name="Zhou D."/>
            <person name="Zhang D."/>
            <person name="Ding G."/>
            <person name="Shi L."/>
            <person name="Hou Q."/>
            <person name="Ye Y."/>
            <person name="Xu Y."/>
            <person name="Zhou H."/>
            <person name="Xiong C."/>
            <person name="Li S."/>
            <person name="Yu J."/>
            <person name="Hong S."/>
            <person name="Yu X."/>
            <person name="Zou P."/>
            <person name="Chen C."/>
            <person name="Chang X."/>
            <person name="Wang W."/>
            <person name="Lv Y."/>
            <person name="Sun Y."/>
            <person name="Ma L."/>
            <person name="Shen B."/>
            <person name="Zhu C."/>
        </authorList>
    </citation>
    <scope>NUCLEOTIDE SEQUENCE [LARGE SCALE GENOMIC DNA]</scope>
</reference>
<dbReference type="OMA" id="NPVKNPM"/>
<dbReference type="InterPro" id="IPR039467">
    <property type="entry name" value="TFIIIB_B''_Myb"/>
</dbReference>
<dbReference type="GO" id="GO:0005634">
    <property type="term" value="C:nucleus"/>
    <property type="evidence" value="ECO:0007669"/>
    <property type="project" value="UniProtKB-SubCell"/>
</dbReference>
<dbReference type="EMBL" id="KE524860">
    <property type="protein sequence ID" value="KFB38022.1"/>
    <property type="molecule type" value="Genomic_DNA"/>
</dbReference>
<evidence type="ECO:0000256" key="2">
    <source>
        <dbReference type="SAM" id="MobiDB-lite"/>
    </source>
</evidence>
<dbReference type="Pfam" id="PF15963">
    <property type="entry name" value="Myb_DNA-bind_7"/>
    <property type="match status" value="1"/>
</dbReference>
<dbReference type="PANTHER" id="PTHR22929">
    <property type="entry name" value="RNA POLYMERASE III TRANSCRIPTION INITIATION FACTOR B"/>
    <property type="match status" value="1"/>
</dbReference>
<feature type="region of interest" description="Disordered" evidence="2">
    <location>
        <begin position="222"/>
        <end position="266"/>
    </location>
</feature>
<evidence type="ECO:0000259" key="3">
    <source>
        <dbReference type="Pfam" id="PF15963"/>
    </source>
</evidence>
<feature type="region of interest" description="Disordered" evidence="2">
    <location>
        <begin position="454"/>
        <end position="627"/>
    </location>
</feature>
<accession>A0A084VJ78</accession>
<dbReference type="GO" id="GO:0000126">
    <property type="term" value="C:transcription factor TFIIIB complex"/>
    <property type="evidence" value="ECO:0007669"/>
    <property type="project" value="TreeGrafter"/>
</dbReference>
<evidence type="ECO:0000313" key="6">
    <source>
        <dbReference type="Proteomes" id="UP000030765"/>
    </source>
</evidence>
<sequence length="996" mass="109684">MSSRRPRVKVAANLSIRRAPKAQSAGEQQKLPEADEVTPCVKDTTLDSIEPNEDVPVENVPVETPPKADEVLPAPEKQDEQHFKLPKPVDELPRHVVPPAPGVDASHISSQNVPSTNTIINNNNEEPMSPRKQEARFGYPFSLSRKRNRTESLTSNKSLPEGITVNKVARKIATKQEESQRTLENKKEIRKRLINIDNVKKQNLTMFDMIYYNPVNNPMQAPAMLGTRSGSSENGQKATDGRKSRSVSKSRSPTPSPAPTPAPVPKAAVQLTPQLKLGPNGEMILDEASLVIENEREKEIRDALASKDIVYQDEFSGNSGYYSRIRRTKDWTDEETIRFYRCLHTIGTDFSMMITLFPCRTRRDLKLKFKKEERLNLSLVNKALQHPKEFNLEELKQQFAQEDEEQERLKLQLEEETQEKLRQEKMNKKVVLGISKARNPKKRVSKAQRAMIEKELEQSESEEIAETHSVPKGRRRKNKKDDLKQEESATTLEAAGNVAAPPEPDPTGELSPTNGEQQEIASTAAASRKRRTQKAKATKAKQQKRKSANVSEDEEPNLCTSKPDELLTAADPVPYIPNGMVDDMVRSSQATNTGELNETKTIDIAIPMSTSPIDRQSSKTHEQPIRTSETIDQLSMVEIPPDAPMEPVLQTSPVILLDSFDTLNRLRHNVDSSPGEQQCSAQELAPVVIKYDDGIEPDLEYLPLPGANAPVASKVHLDADTAYALDDSRESLIELEPATVIPSVGRKAVAGTKKSKKSKKRNTVANTAAAESVGGQLPEESVCQKIENDTEPVPSQQPLLKQPIDDDEYGAASDDGQEDECYVADEPIPEDDDYYCPKVEEEVDISKDGYLCETVAEITIGKEEISASASHPGIPIEVVAGHSGTSKAEDQHEEGDLTGLDVDDAAIAKGDNSPCGGTVAEEAEEDGAGAGFSLEDIDINSLVLVESQDASEPNKTIYEIYVVNPETGQLSEKPLDVPPDVIGNIRAILEADDGGS</sequence>
<feature type="compositionally biased region" description="Polar residues" evidence="2">
    <location>
        <begin position="510"/>
        <end position="520"/>
    </location>
</feature>
<dbReference type="PANTHER" id="PTHR22929:SF0">
    <property type="entry name" value="TRANSCRIPTION FACTOR TFIIIB COMPONENT B'' HOMOLOG"/>
    <property type="match status" value="1"/>
</dbReference>
<comment type="subcellular location">
    <subcellularLocation>
        <location evidence="1">Nucleus</location>
    </subcellularLocation>
</comment>
<feature type="compositionally biased region" description="Pro residues" evidence="2">
    <location>
        <begin position="254"/>
        <end position="264"/>
    </location>
</feature>
<evidence type="ECO:0000313" key="4">
    <source>
        <dbReference type="EMBL" id="KFB38022.1"/>
    </source>
</evidence>
<keyword evidence="6" id="KW-1185">Reference proteome</keyword>
<dbReference type="EMBL" id="ATLV01013474">
    <property type="status" value="NOT_ANNOTATED_CDS"/>
    <property type="molecule type" value="Genomic_DNA"/>
</dbReference>
<feature type="compositionally biased region" description="Polar residues" evidence="2">
    <location>
        <begin position="586"/>
        <end position="596"/>
    </location>
</feature>
<dbReference type="GO" id="GO:0001156">
    <property type="term" value="F:TFIIIC-class transcription factor complex binding"/>
    <property type="evidence" value="ECO:0007669"/>
    <property type="project" value="TreeGrafter"/>
</dbReference>
<dbReference type="AlphaFoldDB" id="A0A084VJ78"/>
<protein>
    <submittedName>
        <fullName evidence="5">Myb_DNA-bind_7 domain-containing protein</fullName>
    </submittedName>
</protein>
<gene>
    <name evidence="4" type="ORF">ZHAS_00005289</name>
</gene>
<name>A0A084VJ78_ANOSI</name>
<evidence type="ECO:0000256" key="1">
    <source>
        <dbReference type="ARBA" id="ARBA00004123"/>
    </source>
</evidence>
<dbReference type="EnsemblMetazoa" id="ASIC005289-RA">
    <property type="protein sequence ID" value="ASIC005289-PA"/>
    <property type="gene ID" value="ASIC005289"/>
</dbReference>
<feature type="compositionally biased region" description="Basic residues" evidence="2">
    <location>
        <begin position="753"/>
        <end position="762"/>
    </location>
</feature>
<dbReference type="SUPFAM" id="SSF46689">
    <property type="entry name" value="Homeodomain-like"/>
    <property type="match status" value="1"/>
</dbReference>
<feature type="region of interest" description="Disordered" evidence="2">
    <location>
        <begin position="1"/>
        <end position="80"/>
    </location>
</feature>
<dbReference type="InterPro" id="IPR009057">
    <property type="entry name" value="Homeodomain-like_sf"/>
</dbReference>
<dbReference type="STRING" id="74873.A0A084VJ78"/>
<feature type="compositionally biased region" description="Low complexity" evidence="2">
    <location>
        <begin position="116"/>
        <end position="126"/>
    </location>
</feature>
<organism evidence="4">
    <name type="scientific">Anopheles sinensis</name>
    <name type="common">Mosquito</name>
    <dbReference type="NCBI Taxonomy" id="74873"/>
    <lineage>
        <taxon>Eukaryota</taxon>
        <taxon>Metazoa</taxon>
        <taxon>Ecdysozoa</taxon>
        <taxon>Arthropoda</taxon>
        <taxon>Hexapoda</taxon>
        <taxon>Insecta</taxon>
        <taxon>Pterygota</taxon>
        <taxon>Neoptera</taxon>
        <taxon>Endopterygota</taxon>
        <taxon>Diptera</taxon>
        <taxon>Nematocera</taxon>
        <taxon>Culicoidea</taxon>
        <taxon>Culicidae</taxon>
        <taxon>Anophelinae</taxon>
        <taxon>Anopheles</taxon>
    </lineage>
</organism>
<feature type="region of interest" description="Disordered" evidence="2">
    <location>
        <begin position="788"/>
        <end position="818"/>
    </location>
</feature>
<dbReference type="OrthoDB" id="272624at2759"/>
<feature type="domain" description="Transcription factor TFIIIB component B'' Myb" evidence="3">
    <location>
        <begin position="322"/>
        <end position="407"/>
    </location>
</feature>
<feature type="region of interest" description="Disordered" evidence="2">
    <location>
        <begin position="751"/>
        <end position="776"/>
    </location>
</feature>
<proteinExistence type="predicted"/>
<dbReference type="VEuPathDB" id="VectorBase:ASIS000631"/>
<feature type="compositionally biased region" description="Polar residues" evidence="2">
    <location>
        <begin position="228"/>
        <end position="237"/>
    </location>
</feature>
<dbReference type="Proteomes" id="UP000030765">
    <property type="component" value="Unassembled WGS sequence"/>
</dbReference>
<feature type="compositionally biased region" description="Acidic residues" evidence="2">
    <location>
        <begin position="805"/>
        <end position="818"/>
    </location>
</feature>